<sequence>QEENALKRSRIIQMTTDASSSTKNPVYLEFYGVNYSIPKKRRGHLLSYVKLFQNGMDELDEESGQEPILRNVHGCANPGCGKTTLLNILGDRVDKQGVNGVIRMNGHKLTKELKRFVAYCTQDDVFFSQLTVKETLDFTARLRLPRDVQKHEKLKQVENIIQLLDLSKCANTKIGNNWSR</sequence>
<evidence type="ECO:0000313" key="1">
    <source>
        <dbReference type="EMBL" id="CAG8770522.1"/>
    </source>
</evidence>
<protein>
    <submittedName>
        <fullName evidence="1">15297_t:CDS:1</fullName>
    </submittedName>
</protein>
<dbReference type="Proteomes" id="UP000789525">
    <property type="component" value="Unassembled WGS sequence"/>
</dbReference>
<organism evidence="1 2">
    <name type="scientific">Acaulospora colombiana</name>
    <dbReference type="NCBI Taxonomy" id="27376"/>
    <lineage>
        <taxon>Eukaryota</taxon>
        <taxon>Fungi</taxon>
        <taxon>Fungi incertae sedis</taxon>
        <taxon>Mucoromycota</taxon>
        <taxon>Glomeromycotina</taxon>
        <taxon>Glomeromycetes</taxon>
        <taxon>Diversisporales</taxon>
        <taxon>Acaulosporaceae</taxon>
        <taxon>Acaulospora</taxon>
    </lineage>
</organism>
<name>A0ACA9QZK3_9GLOM</name>
<keyword evidence="2" id="KW-1185">Reference proteome</keyword>
<proteinExistence type="predicted"/>
<gene>
    <name evidence="1" type="ORF">ACOLOM_LOCUS13756</name>
</gene>
<feature type="non-terminal residue" evidence="1">
    <location>
        <position position="180"/>
    </location>
</feature>
<feature type="non-terminal residue" evidence="1">
    <location>
        <position position="1"/>
    </location>
</feature>
<evidence type="ECO:0000313" key="2">
    <source>
        <dbReference type="Proteomes" id="UP000789525"/>
    </source>
</evidence>
<accession>A0ACA9QZK3</accession>
<dbReference type="EMBL" id="CAJVPT010064581">
    <property type="protein sequence ID" value="CAG8770522.1"/>
    <property type="molecule type" value="Genomic_DNA"/>
</dbReference>
<comment type="caution">
    <text evidence="1">The sequence shown here is derived from an EMBL/GenBank/DDBJ whole genome shotgun (WGS) entry which is preliminary data.</text>
</comment>
<reference evidence="1" key="1">
    <citation type="submission" date="2021-06" db="EMBL/GenBank/DDBJ databases">
        <authorList>
            <person name="Kallberg Y."/>
            <person name="Tangrot J."/>
            <person name="Rosling A."/>
        </authorList>
    </citation>
    <scope>NUCLEOTIDE SEQUENCE</scope>
    <source>
        <strain evidence="1">CL356</strain>
    </source>
</reference>